<dbReference type="PROSITE" id="PS00107">
    <property type="entry name" value="PROTEIN_KINASE_ATP"/>
    <property type="match status" value="1"/>
</dbReference>
<feature type="compositionally biased region" description="Polar residues" evidence="4">
    <location>
        <begin position="194"/>
        <end position="205"/>
    </location>
</feature>
<keyword evidence="7" id="KW-1185">Reference proteome</keyword>
<dbReference type="AlphaFoldDB" id="A0A0U5GUP7"/>
<dbReference type="PROSITE" id="PS50011">
    <property type="entry name" value="PROTEIN_KINASE_DOM"/>
    <property type="match status" value="1"/>
</dbReference>
<evidence type="ECO:0000256" key="4">
    <source>
        <dbReference type="SAM" id="MobiDB-lite"/>
    </source>
</evidence>
<keyword evidence="6" id="KW-0808">Transferase</keyword>
<dbReference type="SMART" id="SM00220">
    <property type="entry name" value="S_TKc"/>
    <property type="match status" value="1"/>
</dbReference>
<protein>
    <submittedName>
        <fullName evidence="6">Putative Ca2 /calmodulin-dependent protein kinase</fullName>
    </submittedName>
</protein>
<feature type="compositionally biased region" description="Low complexity" evidence="4">
    <location>
        <begin position="212"/>
        <end position="221"/>
    </location>
</feature>
<dbReference type="GO" id="GO:0000226">
    <property type="term" value="P:microtubule cytoskeleton organization"/>
    <property type="evidence" value="ECO:0007669"/>
    <property type="project" value="TreeGrafter"/>
</dbReference>
<evidence type="ECO:0000259" key="5">
    <source>
        <dbReference type="PROSITE" id="PS50011"/>
    </source>
</evidence>
<feature type="compositionally biased region" description="Polar residues" evidence="4">
    <location>
        <begin position="1"/>
        <end position="10"/>
    </location>
</feature>
<dbReference type="GO" id="GO:0005524">
    <property type="term" value="F:ATP binding"/>
    <property type="evidence" value="ECO:0007669"/>
    <property type="project" value="UniProtKB-UniRule"/>
</dbReference>
<dbReference type="SUPFAM" id="SSF56112">
    <property type="entry name" value="Protein kinase-like (PK-like)"/>
    <property type="match status" value="1"/>
</dbReference>
<organism evidence="6 7">
    <name type="scientific">Aspergillus calidoustus</name>
    <dbReference type="NCBI Taxonomy" id="454130"/>
    <lineage>
        <taxon>Eukaryota</taxon>
        <taxon>Fungi</taxon>
        <taxon>Dikarya</taxon>
        <taxon>Ascomycota</taxon>
        <taxon>Pezizomycotina</taxon>
        <taxon>Eurotiomycetes</taxon>
        <taxon>Eurotiomycetidae</taxon>
        <taxon>Eurotiales</taxon>
        <taxon>Aspergillaceae</taxon>
        <taxon>Aspergillus</taxon>
        <taxon>Aspergillus subgen. Nidulantes</taxon>
    </lineage>
</organism>
<sequence>MATAQRNNRSAGLRIETSFHHASRIRWRDGEGAGNRAGADVRAGNEGDRTNISQDYHAPRCGTDEESSVLSSLHSSTPPISVPRHDDHSRQDADIPHKPDDMSCSPFGSFLQDDKPSINFEPAITVTPSKQRSLERQLSQSEKLNHTYRFLPPKTSSLRNMLPRDEEEVTHGISQLGFSSSARRYRIQRGVPSGYSQDGHPTSPNGAIDHPTSLTSVSTVSPGDEIQTPPSRGMLSPICVASPEQVYESPDDRSSWSGTSATPFGSKPGRYRSLRGRSRRSTASSGKSPASMFLSMWNTTREEAVPNPDDEGQMVGTDYVLGKVIGSGGFSVVKEAFKIVEGGVPRQLAVKIVKKQVPDKSETENDAVQAEFDHEVRVWRYLSHPNVLSLDAVYETDYATFCFTKFAIGGTLFDLIRQNRQGIGLQLAKKYTYQLACALRYLHEDARVVHRDIKLENCLLDPVKMPDGTEASNLILCDFGMAEWISGDNEDASSNPYEDAGDRPPPRSIGPSDSSTSIAGSLEYASPELLNSKAGIIDPSVDIWAFGVIVYTVIVGSRPFQDPFQPRLISNIRGGHWNRNAILGGQLECDARRDALELVTGCLEMDYRKRWTVRDVLSSRWLREFAENDNSPSESVWKL</sequence>
<feature type="domain" description="Protein kinase" evidence="5">
    <location>
        <begin position="319"/>
        <end position="622"/>
    </location>
</feature>
<keyword evidence="2 3" id="KW-0067">ATP-binding</keyword>
<dbReference type="GO" id="GO:0004674">
    <property type="term" value="F:protein serine/threonine kinase activity"/>
    <property type="evidence" value="ECO:0007669"/>
    <property type="project" value="TreeGrafter"/>
</dbReference>
<dbReference type="STRING" id="454130.A0A0U5GUP7"/>
<gene>
    <name evidence="6" type="ORF">ASPCAL09423</name>
</gene>
<dbReference type="OMA" id="GMAEWMT"/>
<keyword evidence="1 3" id="KW-0547">Nucleotide-binding</keyword>
<feature type="region of interest" description="Disordered" evidence="4">
    <location>
        <begin position="491"/>
        <end position="516"/>
    </location>
</feature>
<dbReference type="Pfam" id="PF00069">
    <property type="entry name" value="Pkinase"/>
    <property type="match status" value="1"/>
</dbReference>
<feature type="region of interest" description="Disordered" evidence="4">
    <location>
        <begin position="191"/>
        <end position="290"/>
    </location>
</feature>
<dbReference type="InterPro" id="IPR017441">
    <property type="entry name" value="Protein_kinase_ATP_BS"/>
</dbReference>
<dbReference type="Proteomes" id="UP000054771">
    <property type="component" value="Unassembled WGS sequence"/>
</dbReference>
<dbReference type="OrthoDB" id="4062651at2759"/>
<dbReference type="Gene3D" id="1.10.510.10">
    <property type="entry name" value="Transferase(Phosphotransferase) domain 1"/>
    <property type="match status" value="1"/>
</dbReference>
<dbReference type="PROSITE" id="PS00108">
    <property type="entry name" value="PROTEIN_KINASE_ST"/>
    <property type="match status" value="1"/>
</dbReference>
<evidence type="ECO:0000256" key="2">
    <source>
        <dbReference type="ARBA" id="ARBA00022840"/>
    </source>
</evidence>
<name>A0A0U5GUP7_ASPCI</name>
<dbReference type="GO" id="GO:0005737">
    <property type="term" value="C:cytoplasm"/>
    <property type="evidence" value="ECO:0007669"/>
    <property type="project" value="TreeGrafter"/>
</dbReference>
<keyword evidence="6" id="KW-0418">Kinase</keyword>
<evidence type="ECO:0000313" key="6">
    <source>
        <dbReference type="EMBL" id="CEN62794.1"/>
    </source>
</evidence>
<evidence type="ECO:0000256" key="3">
    <source>
        <dbReference type="PROSITE-ProRule" id="PRU10141"/>
    </source>
</evidence>
<dbReference type="InterPro" id="IPR011009">
    <property type="entry name" value="Kinase-like_dom_sf"/>
</dbReference>
<dbReference type="InterPro" id="IPR008271">
    <property type="entry name" value="Ser/Thr_kinase_AS"/>
</dbReference>
<dbReference type="FunFam" id="1.10.510.10:FF:000985">
    <property type="entry name" value="Serine/threonine-protein kinase MARK2"/>
    <property type="match status" value="1"/>
</dbReference>
<dbReference type="PANTHER" id="PTHR24346">
    <property type="entry name" value="MAP/MICROTUBULE AFFINITY-REGULATING KINASE"/>
    <property type="match status" value="1"/>
</dbReference>
<evidence type="ECO:0000313" key="7">
    <source>
        <dbReference type="Proteomes" id="UP000054771"/>
    </source>
</evidence>
<evidence type="ECO:0000256" key="1">
    <source>
        <dbReference type="ARBA" id="ARBA00022741"/>
    </source>
</evidence>
<proteinExistence type="predicted"/>
<feature type="compositionally biased region" description="Basic residues" evidence="4">
    <location>
        <begin position="269"/>
        <end position="280"/>
    </location>
</feature>
<dbReference type="InterPro" id="IPR000719">
    <property type="entry name" value="Prot_kinase_dom"/>
</dbReference>
<feature type="binding site" evidence="3">
    <location>
        <position position="355"/>
    </location>
    <ligand>
        <name>ATP</name>
        <dbReference type="ChEBI" id="CHEBI:30616"/>
    </ligand>
</feature>
<reference evidence="7" key="1">
    <citation type="journal article" date="2016" name="Genome Announc.">
        <title>Draft genome sequences of fungus Aspergillus calidoustus.</title>
        <authorList>
            <person name="Horn F."/>
            <person name="Linde J."/>
            <person name="Mattern D.J."/>
            <person name="Walther G."/>
            <person name="Guthke R."/>
            <person name="Scherlach K."/>
            <person name="Martin K."/>
            <person name="Brakhage A.A."/>
            <person name="Petzke L."/>
            <person name="Valiante V."/>
        </authorList>
    </citation>
    <scope>NUCLEOTIDE SEQUENCE [LARGE SCALE GENOMIC DNA]</scope>
    <source>
        <strain evidence="7">SF006504</strain>
    </source>
</reference>
<dbReference type="EMBL" id="CDMC01000007">
    <property type="protein sequence ID" value="CEN62794.1"/>
    <property type="molecule type" value="Genomic_DNA"/>
</dbReference>
<dbReference type="PANTHER" id="PTHR24346:SF76">
    <property type="entry name" value="NON-SPECIFIC SERINE_THREONINE PROTEIN KINASE"/>
    <property type="match status" value="1"/>
</dbReference>
<accession>A0A0U5GUP7</accession>
<feature type="region of interest" description="Disordered" evidence="4">
    <location>
        <begin position="1"/>
        <end position="102"/>
    </location>
</feature>
<dbReference type="GO" id="GO:0035556">
    <property type="term" value="P:intracellular signal transduction"/>
    <property type="evidence" value="ECO:0007669"/>
    <property type="project" value="TreeGrafter"/>
</dbReference>
<feature type="compositionally biased region" description="Basic and acidic residues" evidence="4">
    <location>
        <begin position="83"/>
        <end position="101"/>
    </location>
</feature>